<dbReference type="InterPro" id="IPR039420">
    <property type="entry name" value="WalR-like"/>
</dbReference>
<dbReference type="InterPro" id="IPR000792">
    <property type="entry name" value="Tscrpt_reg_LuxR_C"/>
</dbReference>
<reference evidence="5" key="1">
    <citation type="journal article" date="2014" name="Int. J. Syst. Evol. Microbiol.">
        <title>Complete genome sequence of Corynebacterium casei LMG S-19264T (=DSM 44701T), isolated from a smear-ripened cheese.</title>
        <authorList>
            <consortium name="US DOE Joint Genome Institute (JGI-PGF)"/>
            <person name="Walter F."/>
            <person name="Albersmeier A."/>
            <person name="Kalinowski J."/>
            <person name="Ruckert C."/>
        </authorList>
    </citation>
    <scope>NUCLEOTIDE SEQUENCE</scope>
    <source>
        <strain evidence="5">CGMCC 4.7299</strain>
    </source>
</reference>
<comment type="caution">
    <text evidence="5">The sequence shown here is derived from an EMBL/GenBank/DDBJ whole genome shotgun (WGS) entry which is preliminary data.</text>
</comment>
<dbReference type="RefSeq" id="WP_189078019.1">
    <property type="nucleotide sequence ID" value="NZ_BMMX01000002.1"/>
</dbReference>
<dbReference type="CDD" id="cd06170">
    <property type="entry name" value="LuxR_C_like"/>
    <property type="match status" value="1"/>
</dbReference>
<feature type="domain" description="HTH luxR-type" evidence="4">
    <location>
        <begin position="170"/>
        <end position="228"/>
    </location>
</feature>
<keyword evidence="2" id="KW-0238">DNA-binding</keyword>
<keyword evidence="3" id="KW-0804">Transcription</keyword>
<dbReference type="Proteomes" id="UP000656042">
    <property type="component" value="Unassembled WGS sequence"/>
</dbReference>
<dbReference type="PRINTS" id="PR00038">
    <property type="entry name" value="HTHLUXR"/>
</dbReference>
<dbReference type="Gene3D" id="3.40.50.2300">
    <property type="match status" value="1"/>
</dbReference>
<evidence type="ECO:0000313" key="6">
    <source>
        <dbReference type="Proteomes" id="UP000656042"/>
    </source>
</evidence>
<dbReference type="GO" id="GO:0006355">
    <property type="term" value="P:regulation of DNA-templated transcription"/>
    <property type="evidence" value="ECO:0007669"/>
    <property type="project" value="InterPro"/>
</dbReference>
<organism evidence="5 6">
    <name type="scientific">Mangrovihabitans endophyticus</name>
    <dbReference type="NCBI Taxonomy" id="1751298"/>
    <lineage>
        <taxon>Bacteria</taxon>
        <taxon>Bacillati</taxon>
        <taxon>Actinomycetota</taxon>
        <taxon>Actinomycetes</taxon>
        <taxon>Micromonosporales</taxon>
        <taxon>Micromonosporaceae</taxon>
        <taxon>Mangrovihabitans</taxon>
    </lineage>
</organism>
<dbReference type="Pfam" id="PF00196">
    <property type="entry name" value="GerE"/>
    <property type="match status" value="1"/>
</dbReference>
<dbReference type="PANTHER" id="PTHR43214">
    <property type="entry name" value="TWO-COMPONENT RESPONSE REGULATOR"/>
    <property type="match status" value="1"/>
</dbReference>
<evidence type="ECO:0000259" key="4">
    <source>
        <dbReference type="PROSITE" id="PS50043"/>
    </source>
</evidence>
<sequence length="230" mass="24533">MATTCVDTAITKAPGTSPGAIGLSILASPAAADTRLATAMESFLTSVPEIRLTQEGGADCDVVLVLARSLTSEVLGEMSALASAAENPEQCMVLVTAPIREHHLARAIACGVVSILPRHAITPRTMAQAVLASYCGRSILSDHVTRWLIDGARANYALMRSEFGLMPGGLTVRETEVLRLLSEGEDTAEIAERLHYSERTIKKIIQDLTSRLNLRNRAHAVSYALRAGAI</sequence>
<dbReference type="PROSITE" id="PS50043">
    <property type="entry name" value="HTH_LUXR_2"/>
    <property type="match status" value="1"/>
</dbReference>
<reference evidence="5" key="2">
    <citation type="submission" date="2020-09" db="EMBL/GenBank/DDBJ databases">
        <authorList>
            <person name="Sun Q."/>
            <person name="Zhou Y."/>
        </authorList>
    </citation>
    <scope>NUCLEOTIDE SEQUENCE</scope>
    <source>
        <strain evidence="5">CGMCC 4.7299</strain>
    </source>
</reference>
<evidence type="ECO:0000256" key="2">
    <source>
        <dbReference type="ARBA" id="ARBA00023125"/>
    </source>
</evidence>
<evidence type="ECO:0000313" key="5">
    <source>
        <dbReference type="EMBL" id="GGK79050.1"/>
    </source>
</evidence>
<evidence type="ECO:0000256" key="1">
    <source>
        <dbReference type="ARBA" id="ARBA00023015"/>
    </source>
</evidence>
<name>A0A8J3BXJ0_9ACTN</name>
<gene>
    <name evidence="5" type="ORF">GCM10012284_11290</name>
</gene>
<proteinExistence type="predicted"/>
<dbReference type="PANTHER" id="PTHR43214:SF24">
    <property type="entry name" value="TRANSCRIPTIONAL REGULATORY PROTEIN NARL-RELATED"/>
    <property type="match status" value="1"/>
</dbReference>
<dbReference type="SUPFAM" id="SSF46894">
    <property type="entry name" value="C-terminal effector domain of the bipartite response regulators"/>
    <property type="match status" value="1"/>
</dbReference>
<accession>A0A8J3BXJ0</accession>
<dbReference type="AlphaFoldDB" id="A0A8J3BXJ0"/>
<dbReference type="GO" id="GO:0003677">
    <property type="term" value="F:DNA binding"/>
    <property type="evidence" value="ECO:0007669"/>
    <property type="project" value="UniProtKB-KW"/>
</dbReference>
<evidence type="ECO:0000256" key="3">
    <source>
        <dbReference type="ARBA" id="ARBA00023163"/>
    </source>
</evidence>
<protein>
    <submittedName>
        <fullName evidence="5">Helix-turn-helix transcriptional regulator</fullName>
    </submittedName>
</protein>
<dbReference type="InterPro" id="IPR016032">
    <property type="entry name" value="Sig_transdc_resp-reg_C-effctor"/>
</dbReference>
<keyword evidence="6" id="KW-1185">Reference proteome</keyword>
<dbReference type="EMBL" id="BMMX01000002">
    <property type="protein sequence ID" value="GGK79050.1"/>
    <property type="molecule type" value="Genomic_DNA"/>
</dbReference>
<keyword evidence="1" id="KW-0805">Transcription regulation</keyword>
<dbReference type="SMART" id="SM00421">
    <property type="entry name" value="HTH_LUXR"/>
    <property type="match status" value="1"/>
</dbReference>